<dbReference type="SUPFAM" id="SSF103473">
    <property type="entry name" value="MFS general substrate transporter"/>
    <property type="match status" value="2"/>
</dbReference>
<feature type="transmembrane region" description="Helical" evidence="7">
    <location>
        <begin position="153"/>
        <end position="174"/>
    </location>
</feature>
<sequence>MSSTRAVPASMDGSHEIDTPARHPGWVLACVSVCTILVVGFVASINLAVPKLAASGLHPSASQLLWIVDAYVVLFASLVIPAGAVGDRFGRKGALIAGLVIFALGSVVSAAAGAVPVMLIGRAVTGIGAACVLPNALAVLIHATEPARRPRAIAIWAGMTGIGGVIGNVGGGAVLSAGSWRWLFIAVAPIAAGCALWVALGAPRSSRHDRPLDLPAAVVLTLAILALLLGITQGPERGWAGAFVIGSFAAAVVLFGAWTVMELRVAHPLLDPRLFKIPELRAASLGMLIVFFGMFGFFYLNASLMQYGRGFTVLQAGLGVVPMTIPVVALARFVPDLVRRYGQRTVIGVAFVVIACGIYGLATALHHGYLVYACWLVVVGTGTALSVPALTAAISGALPPRQAGVAGGLQSTTREFGSALGVAVIGTLLTARFTRHLSEVTPDVTSGGRTPGTVAEALAAAPGRHDAVIAAYTASAGTALKVVAALVLVVAVLILAEMTWAAHRTRRSGD</sequence>
<dbReference type="Gene3D" id="1.20.1250.20">
    <property type="entry name" value="MFS general substrate transporter like domains"/>
    <property type="match status" value="2"/>
</dbReference>
<keyword evidence="2" id="KW-0813">Transport</keyword>
<keyword evidence="4 7" id="KW-1133">Transmembrane helix</keyword>
<name>A0ABT2AWY4_9ACTN</name>
<feature type="transmembrane region" description="Helical" evidence="7">
    <location>
        <begin position="26"/>
        <end position="49"/>
    </location>
</feature>
<dbReference type="PROSITE" id="PS50850">
    <property type="entry name" value="MFS"/>
    <property type="match status" value="1"/>
</dbReference>
<gene>
    <name evidence="9" type="ORF">NX794_05825</name>
</gene>
<evidence type="ECO:0000256" key="3">
    <source>
        <dbReference type="ARBA" id="ARBA00022692"/>
    </source>
</evidence>
<dbReference type="InterPro" id="IPR036259">
    <property type="entry name" value="MFS_trans_sf"/>
</dbReference>
<evidence type="ECO:0000256" key="5">
    <source>
        <dbReference type="ARBA" id="ARBA00023136"/>
    </source>
</evidence>
<organism evidence="9 10">
    <name type="scientific">Streptomyces pyxinicus</name>
    <dbReference type="NCBI Taxonomy" id="2970331"/>
    <lineage>
        <taxon>Bacteria</taxon>
        <taxon>Bacillati</taxon>
        <taxon>Actinomycetota</taxon>
        <taxon>Actinomycetes</taxon>
        <taxon>Kitasatosporales</taxon>
        <taxon>Streptomycetaceae</taxon>
        <taxon>Streptomyces</taxon>
    </lineage>
</organism>
<dbReference type="PANTHER" id="PTHR42718">
    <property type="entry name" value="MAJOR FACILITATOR SUPERFAMILY MULTIDRUG TRANSPORTER MFSC"/>
    <property type="match status" value="1"/>
</dbReference>
<feature type="transmembrane region" description="Helical" evidence="7">
    <location>
        <begin position="346"/>
        <end position="364"/>
    </location>
</feature>
<evidence type="ECO:0000256" key="1">
    <source>
        <dbReference type="ARBA" id="ARBA00004651"/>
    </source>
</evidence>
<feature type="transmembrane region" description="Helical" evidence="7">
    <location>
        <begin position="93"/>
        <end position="113"/>
    </location>
</feature>
<feature type="transmembrane region" description="Helical" evidence="7">
    <location>
        <begin position="180"/>
        <end position="200"/>
    </location>
</feature>
<evidence type="ECO:0000256" key="6">
    <source>
        <dbReference type="ARBA" id="ARBA00023251"/>
    </source>
</evidence>
<dbReference type="PANTHER" id="PTHR42718:SF9">
    <property type="entry name" value="MAJOR FACILITATOR SUPERFAMILY MULTIDRUG TRANSPORTER MFSC"/>
    <property type="match status" value="1"/>
</dbReference>
<feature type="transmembrane region" description="Helical" evidence="7">
    <location>
        <begin position="312"/>
        <end position="334"/>
    </location>
</feature>
<dbReference type="RefSeq" id="WP_258777103.1">
    <property type="nucleotide sequence ID" value="NZ_JANUGP010000003.1"/>
</dbReference>
<feature type="transmembrane region" description="Helical" evidence="7">
    <location>
        <begin position="282"/>
        <end position="300"/>
    </location>
</feature>
<feature type="transmembrane region" description="Helical" evidence="7">
    <location>
        <begin position="416"/>
        <end position="434"/>
    </location>
</feature>
<keyword evidence="10" id="KW-1185">Reference proteome</keyword>
<feature type="transmembrane region" description="Helical" evidence="7">
    <location>
        <begin position="119"/>
        <end position="141"/>
    </location>
</feature>
<reference evidence="9 10" key="1">
    <citation type="submission" date="2022-08" db="EMBL/GenBank/DDBJ databases">
        <authorList>
            <person name="Somphong A."/>
            <person name="Phongsopitanun W."/>
        </authorList>
    </citation>
    <scope>NUCLEOTIDE SEQUENCE [LARGE SCALE GENOMIC DNA]</scope>
    <source>
        <strain evidence="9 10">LP11</strain>
    </source>
</reference>
<feature type="transmembrane region" description="Helical" evidence="7">
    <location>
        <begin position="370"/>
        <end position="395"/>
    </location>
</feature>
<evidence type="ECO:0000313" key="10">
    <source>
        <dbReference type="Proteomes" id="UP001205612"/>
    </source>
</evidence>
<dbReference type="EMBL" id="JANUGP010000003">
    <property type="protein sequence ID" value="MCS0600749.1"/>
    <property type="molecule type" value="Genomic_DNA"/>
</dbReference>
<dbReference type="Pfam" id="PF07690">
    <property type="entry name" value="MFS_1"/>
    <property type="match status" value="1"/>
</dbReference>
<evidence type="ECO:0000256" key="7">
    <source>
        <dbReference type="SAM" id="Phobius"/>
    </source>
</evidence>
<comment type="subcellular location">
    <subcellularLocation>
        <location evidence="1">Cell membrane</location>
        <topology evidence="1">Multi-pass membrane protein</topology>
    </subcellularLocation>
</comment>
<keyword evidence="5 7" id="KW-0472">Membrane</keyword>
<feature type="transmembrane region" description="Helical" evidence="7">
    <location>
        <begin position="482"/>
        <end position="502"/>
    </location>
</feature>
<feature type="transmembrane region" description="Helical" evidence="7">
    <location>
        <begin position="238"/>
        <end position="261"/>
    </location>
</feature>
<accession>A0ABT2AWY4</accession>
<dbReference type="InterPro" id="IPR011701">
    <property type="entry name" value="MFS"/>
</dbReference>
<keyword evidence="6" id="KW-0046">Antibiotic resistance</keyword>
<evidence type="ECO:0000313" key="9">
    <source>
        <dbReference type="EMBL" id="MCS0600749.1"/>
    </source>
</evidence>
<keyword evidence="3 7" id="KW-0812">Transmembrane</keyword>
<proteinExistence type="predicted"/>
<feature type="transmembrane region" description="Helical" evidence="7">
    <location>
        <begin position="212"/>
        <end position="232"/>
    </location>
</feature>
<protein>
    <submittedName>
        <fullName evidence="9">MFS transporter</fullName>
    </submittedName>
</protein>
<feature type="domain" description="Major facilitator superfamily (MFS) profile" evidence="8">
    <location>
        <begin position="27"/>
        <end position="499"/>
    </location>
</feature>
<evidence type="ECO:0000259" key="8">
    <source>
        <dbReference type="PROSITE" id="PS50850"/>
    </source>
</evidence>
<feature type="transmembrane region" description="Helical" evidence="7">
    <location>
        <begin position="64"/>
        <end position="86"/>
    </location>
</feature>
<evidence type="ECO:0000256" key="4">
    <source>
        <dbReference type="ARBA" id="ARBA00022989"/>
    </source>
</evidence>
<dbReference type="CDD" id="cd17321">
    <property type="entry name" value="MFS_MMR_MDR_like"/>
    <property type="match status" value="1"/>
</dbReference>
<dbReference type="InterPro" id="IPR020846">
    <property type="entry name" value="MFS_dom"/>
</dbReference>
<comment type="caution">
    <text evidence="9">The sequence shown here is derived from an EMBL/GenBank/DDBJ whole genome shotgun (WGS) entry which is preliminary data.</text>
</comment>
<dbReference type="Proteomes" id="UP001205612">
    <property type="component" value="Unassembled WGS sequence"/>
</dbReference>
<evidence type="ECO:0000256" key="2">
    <source>
        <dbReference type="ARBA" id="ARBA00022448"/>
    </source>
</evidence>